<dbReference type="PATRIC" id="fig|1618023.3.peg.1232"/>
<dbReference type="InterPro" id="IPR013954">
    <property type="entry name" value="PNK3P"/>
</dbReference>
<dbReference type="InterPro" id="IPR004446">
    <property type="entry name" value="Heptose_bisP_phosphatase"/>
</dbReference>
<dbReference type="STRING" id="1618023.UH38_00080"/>
<dbReference type="Gene3D" id="3.40.50.1000">
    <property type="entry name" value="HAD superfamily/HAD-like"/>
    <property type="match status" value="1"/>
</dbReference>
<dbReference type="Pfam" id="PF08645">
    <property type="entry name" value="PNK3P"/>
    <property type="match status" value="1"/>
</dbReference>
<dbReference type="GO" id="GO:0016791">
    <property type="term" value="F:phosphatase activity"/>
    <property type="evidence" value="ECO:0007669"/>
    <property type="project" value="InterPro"/>
</dbReference>
<evidence type="ECO:0000313" key="2">
    <source>
        <dbReference type="Proteomes" id="UP000032452"/>
    </source>
</evidence>
<dbReference type="AlphaFoldDB" id="A0A0D9A2D4"/>
<dbReference type="Proteomes" id="UP000032452">
    <property type="component" value="Unassembled WGS sequence"/>
</dbReference>
<dbReference type="EMBL" id="JYON01000001">
    <property type="protein sequence ID" value="KJH73646.1"/>
    <property type="molecule type" value="Genomic_DNA"/>
</dbReference>
<evidence type="ECO:0000313" key="1">
    <source>
        <dbReference type="EMBL" id="KJH73646.1"/>
    </source>
</evidence>
<keyword evidence="2" id="KW-1185">Reference proteome</keyword>
<dbReference type="SUPFAM" id="SSF56784">
    <property type="entry name" value="HAD-like"/>
    <property type="match status" value="1"/>
</dbReference>
<reference evidence="1 2" key="1">
    <citation type="submission" date="2015-02" db="EMBL/GenBank/DDBJ databases">
        <title>Draft genome of a novel marine cyanobacterium (Chroococcales) isolated from South Atlantic Ocean.</title>
        <authorList>
            <person name="Rigonato J."/>
            <person name="Alvarenga D.O."/>
            <person name="Branco L.H."/>
            <person name="Varani A.M."/>
            <person name="Brandini F.P."/>
            <person name="Fiore M.F."/>
        </authorList>
    </citation>
    <scope>NUCLEOTIDE SEQUENCE [LARGE SCALE GENOMIC DNA]</scope>
    <source>
        <strain evidence="1 2">CENA595</strain>
    </source>
</reference>
<dbReference type="InterPro" id="IPR006549">
    <property type="entry name" value="HAD-SF_hydro_IIIA"/>
</dbReference>
<dbReference type="PANTHER" id="PTHR42891">
    <property type="entry name" value="D-GLYCERO-BETA-D-MANNO-HEPTOSE-1,7-BISPHOSPHATE 7-PHOSPHATASE"/>
    <property type="match status" value="1"/>
</dbReference>
<organism evidence="1 2">
    <name type="scientific">Aliterella atlantica CENA595</name>
    <dbReference type="NCBI Taxonomy" id="1618023"/>
    <lineage>
        <taxon>Bacteria</taxon>
        <taxon>Bacillati</taxon>
        <taxon>Cyanobacteriota</taxon>
        <taxon>Cyanophyceae</taxon>
        <taxon>Chroococcidiopsidales</taxon>
        <taxon>Aliterellaceae</taxon>
        <taxon>Aliterella</taxon>
    </lineage>
</organism>
<protein>
    <recommendedName>
        <fullName evidence="3">Polynucleotide kinase</fullName>
    </recommendedName>
</protein>
<dbReference type="GO" id="GO:0005975">
    <property type="term" value="P:carbohydrate metabolic process"/>
    <property type="evidence" value="ECO:0007669"/>
    <property type="project" value="InterPro"/>
</dbReference>
<comment type="caution">
    <text evidence="1">The sequence shown here is derived from an EMBL/GenBank/DDBJ whole genome shotgun (WGS) entry which is preliminary data.</text>
</comment>
<dbReference type="InterPro" id="IPR023214">
    <property type="entry name" value="HAD_sf"/>
</dbReference>
<dbReference type="PANTHER" id="PTHR42891:SF1">
    <property type="entry name" value="D-GLYCERO-BETA-D-MANNO-HEPTOSE-1,7-BISPHOSPHATE 7-PHOSPHATASE"/>
    <property type="match status" value="1"/>
</dbReference>
<proteinExistence type="predicted"/>
<dbReference type="NCBIfam" id="TIGR01662">
    <property type="entry name" value="HAD-SF-IIIA"/>
    <property type="match status" value="1"/>
</dbReference>
<name>A0A0D9A2D4_9CYAN</name>
<dbReference type="InterPro" id="IPR036412">
    <property type="entry name" value="HAD-like_sf"/>
</dbReference>
<gene>
    <name evidence="1" type="ORF">UH38_00080</name>
</gene>
<sequence length="168" mass="18871">MNLLIVDMDGTVREPRSDNKFIQRPSDQKLILGAESAIAYFADLGWKIVGVTNQAGVEAGKKSLTSCIKEQQFTMTLLPEIEEIYFCPDFAGKRCFGVTPTASHDYSKHQLSGTFRKPNPGMLLLAMEIHNPVKVLMIGDRPEDKQAANSAKIKFQQAENWRRTYGDF</sequence>
<accession>A0A0D9A2D4</accession>
<evidence type="ECO:0008006" key="3">
    <source>
        <dbReference type="Google" id="ProtNLM"/>
    </source>
</evidence>